<evidence type="ECO:0000313" key="1">
    <source>
        <dbReference type="EMBL" id="JAE33288.1"/>
    </source>
</evidence>
<sequence>MVQLLREVVCCERLRRRAVGAAIGGARRGGDELAVPAACSPLPQAQSLQVQRSEWRERRLLGVGGASRCGWCR</sequence>
<organism evidence="1">
    <name type="scientific">Arundo donax</name>
    <name type="common">Giant reed</name>
    <name type="synonym">Donax arundinaceus</name>
    <dbReference type="NCBI Taxonomy" id="35708"/>
    <lineage>
        <taxon>Eukaryota</taxon>
        <taxon>Viridiplantae</taxon>
        <taxon>Streptophyta</taxon>
        <taxon>Embryophyta</taxon>
        <taxon>Tracheophyta</taxon>
        <taxon>Spermatophyta</taxon>
        <taxon>Magnoliopsida</taxon>
        <taxon>Liliopsida</taxon>
        <taxon>Poales</taxon>
        <taxon>Poaceae</taxon>
        <taxon>PACMAD clade</taxon>
        <taxon>Arundinoideae</taxon>
        <taxon>Arundineae</taxon>
        <taxon>Arundo</taxon>
    </lineage>
</organism>
<name>A0A0A9HK58_ARUDO</name>
<proteinExistence type="predicted"/>
<reference evidence="1" key="1">
    <citation type="submission" date="2014-09" db="EMBL/GenBank/DDBJ databases">
        <authorList>
            <person name="Magalhaes I.L.F."/>
            <person name="Oliveira U."/>
            <person name="Santos F.R."/>
            <person name="Vidigal T.H.D.A."/>
            <person name="Brescovit A.D."/>
            <person name="Santos A.J."/>
        </authorList>
    </citation>
    <scope>NUCLEOTIDE SEQUENCE</scope>
    <source>
        <tissue evidence="1">Shoot tissue taken approximately 20 cm above the soil surface</tissue>
    </source>
</reference>
<dbReference type="EMBL" id="GBRH01164608">
    <property type="protein sequence ID" value="JAE33288.1"/>
    <property type="molecule type" value="Transcribed_RNA"/>
</dbReference>
<protein>
    <submittedName>
        <fullName evidence="1">Uncharacterized protein</fullName>
    </submittedName>
</protein>
<accession>A0A0A9HK58</accession>
<reference evidence="1" key="2">
    <citation type="journal article" date="2015" name="Data Brief">
        <title>Shoot transcriptome of the giant reed, Arundo donax.</title>
        <authorList>
            <person name="Barrero R.A."/>
            <person name="Guerrero F.D."/>
            <person name="Moolhuijzen P."/>
            <person name="Goolsby J.A."/>
            <person name="Tidwell J."/>
            <person name="Bellgard S.E."/>
            <person name="Bellgard M.I."/>
        </authorList>
    </citation>
    <scope>NUCLEOTIDE SEQUENCE</scope>
    <source>
        <tissue evidence="1">Shoot tissue taken approximately 20 cm above the soil surface</tissue>
    </source>
</reference>
<dbReference type="AlphaFoldDB" id="A0A0A9HK58"/>